<organism evidence="1 2">
    <name type="scientific">Hypsizygus marmoreus</name>
    <name type="common">White beech mushroom</name>
    <name type="synonym">Agaricus marmoreus</name>
    <dbReference type="NCBI Taxonomy" id="39966"/>
    <lineage>
        <taxon>Eukaryota</taxon>
        <taxon>Fungi</taxon>
        <taxon>Dikarya</taxon>
        <taxon>Basidiomycota</taxon>
        <taxon>Agaricomycotina</taxon>
        <taxon>Agaricomycetes</taxon>
        <taxon>Agaricomycetidae</taxon>
        <taxon>Agaricales</taxon>
        <taxon>Tricholomatineae</taxon>
        <taxon>Lyophyllaceae</taxon>
        <taxon>Hypsizygus</taxon>
    </lineage>
</organism>
<comment type="caution">
    <text evidence="1">The sequence shown here is derived from an EMBL/GenBank/DDBJ whole genome shotgun (WGS) entry which is preliminary data.</text>
</comment>
<sequence>MCCWVVDQAAQQIACTKRTFDGQDARLLEVGRCGYAGRAGGAENQLHFCLYRSCNTCQLHAKARPKVPFKATWSTALLRHFDFNTVHMETGYGSLNYILQAIEPTINWIEAHSI</sequence>
<evidence type="ECO:0000313" key="1">
    <source>
        <dbReference type="EMBL" id="RDB30831.1"/>
    </source>
</evidence>
<dbReference type="EMBL" id="LUEZ02000004">
    <property type="protein sequence ID" value="RDB30831.1"/>
    <property type="molecule type" value="Genomic_DNA"/>
</dbReference>
<proteinExistence type="predicted"/>
<dbReference type="AlphaFoldDB" id="A0A369K8A5"/>
<evidence type="ECO:0000313" key="2">
    <source>
        <dbReference type="Proteomes" id="UP000076154"/>
    </source>
</evidence>
<reference evidence="1" key="1">
    <citation type="submission" date="2018-04" db="EMBL/GenBank/DDBJ databases">
        <title>Whole genome sequencing of Hypsizygus marmoreus.</title>
        <authorList>
            <person name="Choi I.-G."/>
            <person name="Min B."/>
            <person name="Kim J.-G."/>
            <person name="Kim S."/>
            <person name="Oh Y.-L."/>
            <person name="Kong W.-S."/>
            <person name="Park H."/>
            <person name="Jeong J."/>
            <person name="Song E.-S."/>
        </authorList>
    </citation>
    <scope>NUCLEOTIDE SEQUENCE [LARGE SCALE GENOMIC DNA]</scope>
    <source>
        <strain evidence="1">51987-8</strain>
    </source>
</reference>
<name>A0A369K8A5_HYPMA</name>
<dbReference type="Proteomes" id="UP000076154">
    <property type="component" value="Unassembled WGS sequence"/>
</dbReference>
<dbReference type="InParanoid" id="A0A369K8A5"/>
<dbReference type="STRING" id="39966.A0A369K8A5"/>
<accession>A0A369K8A5</accession>
<gene>
    <name evidence="1" type="ORF">Hypma_005998</name>
</gene>
<keyword evidence="2" id="KW-1185">Reference proteome</keyword>
<protein>
    <submittedName>
        <fullName evidence="1">Uncharacterized protein</fullName>
    </submittedName>
</protein>
<dbReference type="OrthoDB" id="3235313at2759"/>